<keyword evidence="6" id="KW-0326">Glycosidase</keyword>
<dbReference type="EC" id="3.2.1.51" evidence="3"/>
<dbReference type="GO" id="GO:0005764">
    <property type="term" value="C:lysosome"/>
    <property type="evidence" value="ECO:0007669"/>
    <property type="project" value="TreeGrafter"/>
</dbReference>
<organism evidence="10 11">
    <name type="scientific">Maribellus comscasis</name>
    <dbReference type="NCBI Taxonomy" id="2681766"/>
    <lineage>
        <taxon>Bacteria</taxon>
        <taxon>Pseudomonadati</taxon>
        <taxon>Bacteroidota</taxon>
        <taxon>Bacteroidia</taxon>
        <taxon>Marinilabiliales</taxon>
        <taxon>Prolixibacteraceae</taxon>
        <taxon>Maribellus</taxon>
    </lineage>
</organism>
<comment type="similarity">
    <text evidence="2">Belongs to the glycosyl hydrolase 29 family.</text>
</comment>
<dbReference type="GO" id="GO:0004560">
    <property type="term" value="F:alpha-L-fucosidase activity"/>
    <property type="evidence" value="ECO:0007669"/>
    <property type="project" value="InterPro"/>
</dbReference>
<dbReference type="InterPro" id="IPR000933">
    <property type="entry name" value="Glyco_hydro_29"/>
</dbReference>
<feature type="signal peptide" evidence="8">
    <location>
        <begin position="1"/>
        <end position="19"/>
    </location>
</feature>
<evidence type="ECO:0000256" key="5">
    <source>
        <dbReference type="ARBA" id="ARBA00022801"/>
    </source>
</evidence>
<dbReference type="RefSeq" id="WP_158870358.1">
    <property type="nucleotide sequence ID" value="NZ_CP046401.1"/>
</dbReference>
<evidence type="ECO:0000256" key="6">
    <source>
        <dbReference type="ARBA" id="ARBA00023295"/>
    </source>
</evidence>
<dbReference type="PRINTS" id="PR00741">
    <property type="entry name" value="GLHYDRLASE29"/>
</dbReference>
<dbReference type="GO" id="GO:0006004">
    <property type="term" value="P:fucose metabolic process"/>
    <property type="evidence" value="ECO:0007669"/>
    <property type="project" value="InterPro"/>
</dbReference>
<name>A0A6I6K0J6_9BACT</name>
<keyword evidence="4 8" id="KW-0732">Signal</keyword>
<dbReference type="SUPFAM" id="SSF51445">
    <property type="entry name" value="(Trans)glycosidases"/>
    <property type="match status" value="1"/>
</dbReference>
<dbReference type="AlphaFoldDB" id="A0A6I6K0J6"/>
<dbReference type="PANTHER" id="PTHR10030">
    <property type="entry name" value="ALPHA-L-FUCOSIDASE"/>
    <property type="match status" value="1"/>
</dbReference>
<feature type="domain" description="Glycoside hydrolase family 29 N-terminal" evidence="9">
    <location>
        <begin position="25"/>
        <end position="378"/>
    </location>
</feature>
<protein>
    <recommendedName>
        <fullName evidence="3">alpha-L-fucosidase</fullName>
        <ecNumber evidence="3">3.2.1.51</ecNumber>
    </recommendedName>
</protein>
<proteinExistence type="inferred from homology"/>
<dbReference type="Gene3D" id="2.60.40.1180">
    <property type="entry name" value="Golgi alpha-mannosidase II"/>
    <property type="match status" value="1"/>
</dbReference>
<dbReference type="InterPro" id="IPR057739">
    <property type="entry name" value="Glyco_hydro_29_N"/>
</dbReference>
<evidence type="ECO:0000256" key="4">
    <source>
        <dbReference type="ARBA" id="ARBA00022729"/>
    </source>
</evidence>
<evidence type="ECO:0000313" key="11">
    <source>
        <dbReference type="Proteomes" id="UP000428260"/>
    </source>
</evidence>
<dbReference type="PIRSF" id="PIRSF001092">
    <property type="entry name" value="Alpha-L-fucosidase"/>
    <property type="match status" value="1"/>
</dbReference>
<dbReference type="InterPro" id="IPR016286">
    <property type="entry name" value="FUC_metazoa-typ"/>
</dbReference>
<dbReference type="EMBL" id="CP046401">
    <property type="protein sequence ID" value="QGY46960.1"/>
    <property type="molecule type" value="Genomic_DNA"/>
</dbReference>
<dbReference type="SMART" id="SM00812">
    <property type="entry name" value="Alpha_L_fucos"/>
    <property type="match status" value="1"/>
</dbReference>
<comment type="function">
    <text evidence="1">Alpha-L-fucosidase is responsible for hydrolyzing the alpha-1,6-linked fucose joined to the reducing-end N-acetylglucosamine of the carbohydrate moieties of glycoproteins.</text>
</comment>
<dbReference type="InterPro" id="IPR013780">
    <property type="entry name" value="Glyco_hydro_b"/>
</dbReference>
<evidence type="ECO:0000313" key="10">
    <source>
        <dbReference type="EMBL" id="QGY46960.1"/>
    </source>
</evidence>
<evidence type="ECO:0000256" key="8">
    <source>
        <dbReference type="SAM" id="SignalP"/>
    </source>
</evidence>
<evidence type="ECO:0000256" key="2">
    <source>
        <dbReference type="ARBA" id="ARBA00007951"/>
    </source>
</evidence>
<dbReference type="Proteomes" id="UP000428260">
    <property type="component" value="Chromosome"/>
</dbReference>
<evidence type="ECO:0000259" key="9">
    <source>
        <dbReference type="Pfam" id="PF01120"/>
    </source>
</evidence>
<evidence type="ECO:0000256" key="1">
    <source>
        <dbReference type="ARBA" id="ARBA00004071"/>
    </source>
</evidence>
<reference evidence="10 11" key="1">
    <citation type="submission" date="2019-11" db="EMBL/GenBank/DDBJ databases">
        <authorList>
            <person name="Zheng R.K."/>
            <person name="Sun C.M."/>
        </authorList>
    </citation>
    <scope>NUCLEOTIDE SEQUENCE [LARGE SCALE GENOMIC DNA]</scope>
    <source>
        <strain evidence="10 11">WC007</strain>
    </source>
</reference>
<gene>
    <name evidence="10" type="ORF">GM418_25855</name>
</gene>
<dbReference type="Gene3D" id="3.20.20.80">
    <property type="entry name" value="Glycosidases"/>
    <property type="match status" value="1"/>
</dbReference>
<dbReference type="KEGG" id="mcos:GM418_25855"/>
<dbReference type="InterPro" id="IPR017853">
    <property type="entry name" value="GH"/>
</dbReference>
<evidence type="ECO:0000256" key="7">
    <source>
        <dbReference type="PIRSR" id="PIRSR001092-1"/>
    </source>
</evidence>
<dbReference type="GO" id="GO:0016139">
    <property type="term" value="P:glycoside catabolic process"/>
    <property type="evidence" value="ECO:0007669"/>
    <property type="project" value="TreeGrafter"/>
</dbReference>
<keyword evidence="11" id="KW-1185">Reference proteome</keyword>
<feature type="site" description="May be important for catalysis" evidence="7">
    <location>
        <position position="308"/>
    </location>
</feature>
<feature type="chain" id="PRO_5026227110" description="alpha-L-fucosidase" evidence="8">
    <location>
        <begin position="20"/>
        <end position="478"/>
    </location>
</feature>
<sequence length="478" mass="54842">MWKKLMFFVLTLCVLSAKSQYVDTAQVIYFNDLNQLKQHKSPQWFNDAKLGIFIHWGLYSVPAFAPTKGSIRDIMDKDRRAWFMNNSYAEWYLNTLRIKGSPTYEYHKKNYGLDFDYYKFSETFNKELAGWKPEEMAEIFKNTGARYVVLTSKHHDGYPLWPSRVHNNNMTEAAQPVSRDIVGELTKAVRDKGMKMGLYYSGGLDWTFNRTPVLGIRGLKISTPHSLEYANVADAHLRELIEKYQPSVLWGDIYYPDQGNISGIVADYYNLIPEGVINNRWGASGLSDFSTPEYNKFESIQEDKWESCRGLGYSFGYNQFEDDSHTLSSTELIHLLIDVVSKNGNLLINVGPKPDGTIPAIQLDRLKELGEWMKVNGEGVYDTKPWQVCSGETVSGKEYRFTQKGDKLYLIMFEKPEKEEVFKNLVLKTGTELSLLGNHFTPKWKQNETNLKIDFPGDISGKHAYVIEFSALPGCVIE</sequence>
<keyword evidence="5" id="KW-0378">Hydrolase</keyword>
<dbReference type="PANTHER" id="PTHR10030:SF37">
    <property type="entry name" value="ALPHA-L-FUCOSIDASE-RELATED"/>
    <property type="match status" value="1"/>
</dbReference>
<dbReference type="Pfam" id="PF01120">
    <property type="entry name" value="Alpha_L_fucos"/>
    <property type="match status" value="1"/>
</dbReference>
<evidence type="ECO:0000256" key="3">
    <source>
        <dbReference type="ARBA" id="ARBA00012662"/>
    </source>
</evidence>
<accession>A0A6I6K0J6</accession>